<dbReference type="Proteomes" id="UP001499930">
    <property type="component" value="Unassembled WGS sequence"/>
</dbReference>
<evidence type="ECO:0000313" key="3">
    <source>
        <dbReference type="Proteomes" id="UP001499930"/>
    </source>
</evidence>
<protein>
    <submittedName>
        <fullName evidence="2">Uncharacterized protein</fullName>
    </submittedName>
</protein>
<dbReference type="RefSeq" id="WP_344888483.1">
    <property type="nucleotide sequence ID" value="NZ_BAAAWD010000004.1"/>
</dbReference>
<evidence type="ECO:0000256" key="1">
    <source>
        <dbReference type="SAM" id="MobiDB-lite"/>
    </source>
</evidence>
<dbReference type="EMBL" id="BAAAWD010000004">
    <property type="protein sequence ID" value="GAA2990637.1"/>
    <property type="molecule type" value="Genomic_DNA"/>
</dbReference>
<organism evidence="2 3">
    <name type="scientific">Streptosporangium longisporum</name>
    <dbReference type="NCBI Taxonomy" id="46187"/>
    <lineage>
        <taxon>Bacteria</taxon>
        <taxon>Bacillati</taxon>
        <taxon>Actinomycetota</taxon>
        <taxon>Actinomycetes</taxon>
        <taxon>Streptosporangiales</taxon>
        <taxon>Streptosporangiaceae</taxon>
        <taxon>Streptosporangium</taxon>
    </lineage>
</organism>
<gene>
    <name evidence="2" type="ORF">GCM10017559_08350</name>
</gene>
<proteinExistence type="predicted"/>
<feature type="region of interest" description="Disordered" evidence="1">
    <location>
        <begin position="1"/>
        <end position="23"/>
    </location>
</feature>
<name>A0ABN3XTY4_9ACTN</name>
<accession>A0ABN3XTY4</accession>
<evidence type="ECO:0000313" key="2">
    <source>
        <dbReference type="EMBL" id="GAA2990637.1"/>
    </source>
</evidence>
<comment type="caution">
    <text evidence="2">The sequence shown here is derived from an EMBL/GenBank/DDBJ whole genome shotgun (WGS) entry which is preliminary data.</text>
</comment>
<reference evidence="2 3" key="1">
    <citation type="journal article" date="2019" name="Int. J. Syst. Evol. Microbiol.">
        <title>The Global Catalogue of Microorganisms (GCM) 10K type strain sequencing project: providing services to taxonomists for standard genome sequencing and annotation.</title>
        <authorList>
            <consortium name="The Broad Institute Genomics Platform"/>
            <consortium name="The Broad Institute Genome Sequencing Center for Infectious Disease"/>
            <person name="Wu L."/>
            <person name="Ma J."/>
        </authorList>
    </citation>
    <scope>NUCLEOTIDE SEQUENCE [LARGE SCALE GENOMIC DNA]</scope>
    <source>
        <strain evidence="2 3">JCM 3106</strain>
    </source>
</reference>
<sequence>MSEWKAGRGTTRTSGGEAVLEWGGTEMRMGPDEAEEVAAALILAAIAARREREES</sequence>
<keyword evidence="3" id="KW-1185">Reference proteome</keyword>